<comment type="catalytic activity">
    <reaction evidence="1">
        <text>Exolytic cleavage of the (1-&gt;4)-beta-glycosidic linkage between N-acetylmuramic acid (MurNAc) and N-acetylglucosamine (GlcNAc) residues in peptidoglycan, from either the reducing or the non-reducing ends of the peptidoglycan chains, with concomitant formation of a 1,6-anhydrobond in the MurNAc residue.</text>
        <dbReference type="EC" id="4.2.2.n1"/>
    </reaction>
</comment>
<dbReference type="Pfam" id="PF03562">
    <property type="entry name" value="MltA"/>
    <property type="match status" value="1"/>
</dbReference>
<dbReference type="InterPro" id="IPR005300">
    <property type="entry name" value="MltA_B"/>
</dbReference>
<dbReference type="RefSeq" id="WP_114580532.1">
    <property type="nucleotide sequence ID" value="NZ_QPMH01000002.1"/>
</dbReference>
<dbReference type="Gene3D" id="2.40.40.10">
    <property type="entry name" value="RlpA-like domain"/>
    <property type="match status" value="1"/>
</dbReference>
<dbReference type="PANTHER" id="PTHR30124:SF0">
    <property type="entry name" value="MEMBRANE-BOUND LYTIC MUREIN TRANSGLYCOSYLASE A"/>
    <property type="match status" value="1"/>
</dbReference>
<proteinExistence type="predicted"/>
<evidence type="ECO:0000256" key="2">
    <source>
        <dbReference type="ARBA" id="ARBA00012587"/>
    </source>
</evidence>
<evidence type="ECO:0000256" key="4">
    <source>
        <dbReference type="ARBA" id="ARBA00023316"/>
    </source>
</evidence>
<dbReference type="GO" id="GO:0071555">
    <property type="term" value="P:cell wall organization"/>
    <property type="evidence" value="ECO:0007669"/>
    <property type="project" value="UniProtKB-KW"/>
</dbReference>
<dbReference type="EC" id="4.2.2.n1" evidence="2"/>
<evidence type="ECO:0000313" key="7">
    <source>
        <dbReference type="EMBL" id="RDD63276.1"/>
    </source>
</evidence>
<name>A0A369TK33_9PROT</name>
<feature type="domain" description="Lytic transglycosylase MltA" evidence="6">
    <location>
        <begin position="146"/>
        <end position="303"/>
    </location>
</feature>
<dbReference type="GO" id="GO:0009253">
    <property type="term" value="P:peptidoglycan catabolic process"/>
    <property type="evidence" value="ECO:0007669"/>
    <property type="project" value="TreeGrafter"/>
</dbReference>
<dbReference type="InterPro" id="IPR010611">
    <property type="entry name" value="3D_dom"/>
</dbReference>
<evidence type="ECO:0000259" key="6">
    <source>
        <dbReference type="SMART" id="SM00925"/>
    </source>
</evidence>
<keyword evidence="8" id="KW-1185">Reference proteome</keyword>
<sequence>MPPWRIVRRLIAGIGALGLVFIAGCEERPPEKEAKAPPPPAPPTVKLERASFSNLPGWSKDAVTEALPALRRSCGKLMSAPSDRAVGPDGLAGSVADWKAPCAALTEAENTDSAALRDILKAHFQPFAVYGTDGPEGLFTGYYEATLEGARFPGGEYQYPLYRRPGDLISVDLKDFRADLPPRRLLGRVDDARLVPYYTRAEIADGALSGRNLELLWADDPVDVFFLHVQGSGIVQLPDGDEQRVGFAASNGRAFTAIGRKLIESGELDGQSMSMQAIRDWLRAHPNKARTLMDANARYIFFRPIDGAGPIGSQGVPLTARRSLAIDPDLLPLGAPIWLATTYPASDKPFQRLMVAQDTGSAIKGAVRGDVFWGHGEPALAQAGKMKQTGRYWILLPRAVAERRKPST</sequence>
<protein>
    <recommendedName>
        <fullName evidence="2">peptidoglycan lytic exotransglycosylase</fullName>
        <ecNumber evidence="2">4.2.2.n1</ecNumber>
    </recommendedName>
    <alternativeName>
        <fullName evidence="5">Murein hydrolase A</fullName>
    </alternativeName>
</protein>
<dbReference type="CDD" id="cd14485">
    <property type="entry name" value="mltA_like_LT_A"/>
    <property type="match status" value="1"/>
</dbReference>
<dbReference type="PANTHER" id="PTHR30124">
    <property type="entry name" value="MEMBRANE-BOUND LYTIC MUREIN TRANSGLYCOSYLASE A"/>
    <property type="match status" value="1"/>
</dbReference>
<dbReference type="GO" id="GO:0009254">
    <property type="term" value="P:peptidoglycan turnover"/>
    <property type="evidence" value="ECO:0007669"/>
    <property type="project" value="InterPro"/>
</dbReference>
<dbReference type="InterPro" id="IPR026044">
    <property type="entry name" value="MltA"/>
</dbReference>
<dbReference type="AlphaFoldDB" id="A0A369TK33"/>
<dbReference type="GO" id="GO:0019867">
    <property type="term" value="C:outer membrane"/>
    <property type="evidence" value="ECO:0007669"/>
    <property type="project" value="InterPro"/>
</dbReference>
<keyword evidence="4" id="KW-0961">Cell wall biogenesis/degradation</keyword>
<gene>
    <name evidence="7" type="ORF">DRB17_02150</name>
</gene>
<dbReference type="Pfam" id="PF06725">
    <property type="entry name" value="3D"/>
    <property type="match status" value="1"/>
</dbReference>
<accession>A0A369TK33</accession>
<organism evidence="7 8">
    <name type="scientific">Ferruginivarius sediminum</name>
    <dbReference type="NCBI Taxonomy" id="2661937"/>
    <lineage>
        <taxon>Bacteria</taxon>
        <taxon>Pseudomonadati</taxon>
        <taxon>Pseudomonadota</taxon>
        <taxon>Alphaproteobacteria</taxon>
        <taxon>Rhodospirillales</taxon>
        <taxon>Rhodospirillaceae</taxon>
        <taxon>Ferruginivarius</taxon>
    </lineage>
</organism>
<dbReference type="GO" id="GO:0004553">
    <property type="term" value="F:hydrolase activity, hydrolyzing O-glycosyl compounds"/>
    <property type="evidence" value="ECO:0007669"/>
    <property type="project" value="InterPro"/>
</dbReference>
<dbReference type="Proteomes" id="UP000253941">
    <property type="component" value="Unassembled WGS sequence"/>
</dbReference>
<dbReference type="PROSITE" id="PS51257">
    <property type="entry name" value="PROKAR_LIPOPROTEIN"/>
    <property type="match status" value="1"/>
</dbReference>
<evidence type="ECO:0000256" key="3">
    <source>
        <dbReference type="ARBA" id="ARBA00023239"/>
    </source>
</evidence>
<dbReference type="SUPFAM" id="SSF50685">
    <property type="entry name" value="Barwin-like endoglucanases"/>
    <property type="match status" value="1"/>
</dbReference>
<dbReference type="GO" id="GO:0008933">
    <property type="term" value="F:peptidoglycan lytic transglycosylase activity"/>
    <property type="evidence" value="ECO:0007669"/>
    <property type="project" value="TreeGrafter"/>
</dbReference>
<dbReference type="PIRSF" id="PIRSF019422">
    <property type="entry name" value="MltA"/>
    <property type="match status" value="1"/>
</dbReference>
<dbReference type="EMBL" id="QPMH01000002">
    <property type="protein sequence ID" value="RDD63276.1"/>
    <property type="molecule type" value="Genomic_DNA"/>
</dbReference>
<reference evidence="7 8" key="1">
    <citation type="submission" date="2018-07" db="EMBL/GenBank/DDBJ databases">
        <title>Venubactetium sediminum gen. nov., sp. nov., isolated from a marine solar saltern.</title>
        <authorList>
            <person name="Wang S."/>
        </authorList>
    </citation>
    <scope>NUCLEOTIDE SEQUENCE [LARGE SCALE GENOMIC DNA]</scope>
    <source>
        <strain evidence="7 8">WD2A32</strain>
    </source>
</reference>
<evidence type="ECO:0000313" key="8">
    <source>
        <dbReference type="Proteomes" id="UP000253941"/>
    </source>
</evidence>
<dbReference type="CDD" id="cd14668">
    <property type="entry name" value="mlta_B"/>
    <property type="match status" value="1"/>
</dbReference>
<dbReference type="InterPro" id="IPR036908">
    <property type="entry name" value="RlpA-like_sf"/>
</dbReference>
<comment type="caution">
    <text evidence="7">The sequence shown here is derived from an EMBL/GenBank/DDBJ whole genome shotgun (WGS) entry which is preliminary data.</text>
</comment>
<evidence type="ECO:0000256" key="1">
    <source>
        <dbReference type="ARBA" id="ARBA00001420"/>
    </source>
</evidence>
<keyword evidence="3" id="KW-0456">Lyase</keyword>
<evidence type="ECO:0000256" key="5">
    <source>
        <dbReference type="ARBA" id="ARBA00030918"/>
    </source>
</evidence>
<dbReference type="SMART" id="SM00925">
    <property type="entry name" value="MltA"/>
    <property type="match status" value="1"/>
</dbReference>
<dbReference type="Gene3D" id="2.40.240.50">
    <property type="entry name" value="Barwin-like endoglucanases"/>
    <property type="match status" value="1"/>
</dbReference>